<dbReference type="Proteomes" id="UP000095286">
    <property type="component" value="Unplaced"/>
</dbReference>
<reference evidence="2" key="1">
    <citation type="submission" date="2016-11" db="UniProtKB">
        <authorList>
            <consortium name="WormBaseParasite"/>
        </authorList>
    </citation>
    <scope>IDENTIFICATION</scope>
    <source>
        <strain evidence="2">KR3021</strain>
    </source>
</reference>
<sequence length="465" mass="51684">LHWVTSGLLIIASIIGGATVSMPKSAVQSGLPLGIFFTLFLGLMYWYTATCLGSSWIILLNNWKEYEYTCRKPYTEIAMRACGPRIASIASIAINITQFGIAIVYLLLISKNISILLKSFFGINISFCLLIFCVAIISLPLLLLKNPDDFWFVAVCAMLLSLLCIILICIGAGLDYEKCHEMKHIPDIKTSNILAGLGTYFFAYGSHPILPTIQHDMRNPNEHGKAFGLAFIGSAILYLPSQISSYLVYGDSVRDSVVDSLQTKWVAQLTAIFFTSHFLTALCVVLNVVFKTFEEHFDVPKKIGIKFVVIRCSILGAAVFVAISIPSFGPLLSVLGSTTMFLTSIIFPALFYSSLKAREKMVKETTENNNKIPSVKEIFKYCPKATLIPCCILFFVGIIFSMFATYSSLLELVTVNFTPPCYVSMFQKRDLQNAAYTNCCGRFQNISIYGNNQKFCSATNFNLYV</sequence>
<organism evidence="1 2">
    <name type="scientific">Rhabditophanes sp. KR3021</name>
    <dbReference type="NCBI Taxonomy" id="114890"/>
    <lineage>
        <taxon>Eukaryota</taxon>
        <taxon>Metazoa</taxon>
        <taxon>Ecdysozoa</taxon>
        <taxon>Nematoda</taxon>
        <taxon>Chromadorea</taxon>
        <taxon>Rhabditida</taxon>
        <taxon>Tylenchina</taxon>
        <taxon>Panagrolaimomorpha</taxon>
        <taxon>Strongyloidoidea</taxon>
        <taxon>Alloionematidae</taxon>
        <taxon>Rhabditophanes</taxon>
    </lineage>
</organism>
<proteinExistence type="predicted"/>
<dbReference type="WBParaSite" id="RSKR_0000230950.1">
    <property type="protein sequence ID" value="RSKR_0000230950.1"/>
    <property type="gene ID" value="RSKR_0000230950"/>
</dbReference>
<accession>A0AC35TNP1</accession>
<evidence type="ECO:0000313" key="2">
    <source>
        <dbReference type="WBParaSite" id="RSKR_0000230950.1"/>
    </source>
</evidence>
<name>A0AC35TNP1_9BILA</name>
<protein>
    <submittedName>
        <fullName evidence="2">Aa_trans domain-containing protein</fullName>
    </submittedName>
</protein>
<evidence type="ECO:0000313" key="1">
    <source>
        <dbReference type="Proteomes" id="UP000095286"/>
    </source>
</evidence>